<evidence type="ECO:0000313" key="18">
    <source>
        <dbReference type="Proteomes" id="UP000228987"/>
    </source>
</evidence>
<dbReference type="InterPro" id="IPR024036">
    <property type="entry name" value="tRNA-dHydroUridine_Synthase_C"/>
</dbReference>
<organism evidence="17 18">
    <name type="scientific">SAR86 cluster bacterium</name>
    <dbReference type="NCBI Taxonomy" id="2030880"/>
    <lineage>
        <taxon>Bacteria</taxon>
        <taxon>Pseudomonadati</taxon>
        <taxon>Pseudomonadota</taxon>
        <taxon>Gammaproteobacteria</taxon>
        <taxon>SAR86 cluster</taxon>
    </lineage>
</organism>
<dbReference type="PANTHER" id="PTHR45846:SF1">
    <property type="entry name" value="TRNA-DIHYDROURIDINE(47) SYNTHASE [NAD(P)(+)]-LIKE"/>
    <property type="match status" value="1"/>
</dbReference>
<evidence type="ECO:0000259" key="16">
    <source>
        <dbReference type="Pfam" id="PF01207"/>
    </source>
</evidence>
<proteinExistence type="inferred from homology"/>
<keyword evidence="3 12" id="KW-0820">tRNA-binding</keyword>
<evidence type="ECO:0000256" key="13">
    <source>
        <dbReference type="PIRNR" id="PIRNR006621"/>
    </source>
</evidence>
<dbReference type="NCBIfam" id="TIGR00737">
    <property type="entry name" value="nifR3_yhdG"/>
    <property type="match status" value="1"/>
</dbReference>
<feature type="binding site" evidence="12">
    <location>
        <begin position="200"/>
        <end position="202"/>
    </location>
    <ligand>
        <name>FMN</name>
        <dbReference type="ChEBI" id="CHEBI:58210"/>
    </ligand>
</feature>
<sequence>MQIGPYTLNSKVVLAPMAGVTDQPFRLLCRQHGAALTPSEMLTSNIQLWNTEKNRLRRQHTGETSPRVIQIAGSDPDMMAQAARLNVEQGAQIIDINMGCPAKKVLKKAAGSALLQNEQLVKNILNAVVKAVSVPVSLKIRTGWNPANRNGTTIAKIAEEAGVMSLAVHGRTRECMFRGDVEYDTIAAIKQAVNIPVFANGDIDSPQKAASVLTHTGADGIMIGRAAQGRPWIFQEIDYYLKHKKLLIEPTLSKQLNLIGTHLQDLYNFYGDFKGVLIARKHVAWYCQNLSEHLSFRACFNKLNEPQQQRDALHNYFSTLEDFSCKKAAA</sequence>
<name>A0A2A5CDA2_9GAMM</name>
<keyword evidence="8 12" id="KW-0694">RNA-binding</keyword>
<feature type="active site" description="Proton donor" evidence="12 14">
    <location>
        <position position="100"/>
    </location>
</feature>
<evidence type="ECO:0000256" key="8">
    <source>
        <dbReference type="ARBA" id="ARBA00022884"/>
    </source>
</evidence>
<feature type="domain" description="DUS-like FMN-binding" evidence="16">
    <location>
        <begin position="14"/>
        <end position="314"/>
    </location>
</feature>
<evidence type="ECO:0000256" key="7">
    <source>
        <dbReference type="ARBA" id="ARBA00022857"/>
    </source>
</evidence>
<keyword evidence="15" id="KW-0547">Nucleotide-binding</keyword>
<dbReference type="PIRSF" id="PIRSF006621">
    <property type="entry name" value="Dus"/>
    <property type="match status" value="1"/>
</dbReference>
<dbReference type="AlphaFoldDB" id="A0A2A5CDA2"/>
<comment type="catalytic activity">
    <reaction evidence="11 12">
        <text>a 5,6-dihydrouridine in tRNA + NAD(+) = a uridine in tRNA + NADH + H(+)</text>
        <dbReference type="Rhea" id="RHEA:54452"/>
        <dbReference type="Rhea" id="RHEA-COMP:13339"/>
        <dbReference type="Rhea" id="RHEA-COMP:13887"/>
        <dbReference type="ChEBI" id="CHEBI:15378"/>
        <dbReference type="ChEBI" id="CHEBI:57540"/>
        <dbReference type="ChEBI" id="CHEBI:57945"/>
        <dbReference type="ChEBI" id="CHEBI:65315"/>
        <dbReference type="ChEBI" id="CHEBI:74443"/>
    </reaction>
</comment>
<gene>
    <name evidence="12" type="primary">dusB</name>
    <name evidence="17" type="ORF">COA71_06730</name>
</gene>
<reference evidence="18" key="1">
    <citation type="submission" date="2017-08" db="EMBL/GenBank/DDBJ databases">
        <title>A dynamic microbial community with high functional redundancy inhabits the cold, oxic subseafloor aquifer.</title>
        <authorList>
            <person name="Tully B.J."/>
            <person name="Wheat C.G."/>
            <person name="Glazer B.T."/>
            <person name="Huber J.A."/>
        </authorList>
    </citation>
    <scope>NUCLEOTIDE SEQUENCE [LARGE SCALE GENOMIC DNA]</scope>
</reference>
<dbReference type="PROSITE" id="PS01136">
    <property type="entry name" value="UPF0034"/>
    <property type="match status" value="1"/>
</dbReference>
<dbReference type="PANTHER" id="PTHR45846">
    <property type="entry name" value="TRNA-DIHYDROURIDINE(47) SYNTHASE [NAD(P)(+)]-LIKE"/>
    <property type="match status" value="1"/>
</dbReference>
<evidence type="ECO:0000256" key="12">
    <source>
        <dbReference type="HAMAP-Rule" id="MF_02042"/>
    </source>
</evidence>
<evidence type="ECO:0000256" key="5">
    <source>
        <dbReference type="ARBA" id="ARBA00022643"/>
    </source>
</evidence>
<dbReference type="Proteomes" id="UP000228987">
    <property type="component" value="Unassembled WGS sequence"/>
</dbReference>
<dbReference type="Pfam" id="PF01207">
    <property type="entry name" value="Dus"/>
    <property type="match status" value="1"/>
</dbReference>
<accession>A0A2A5CDA2</accession>
<evidence type="ECO:0000256" key="15">
    <source>
        <dbReference type="PIRSR" id="PIRSR006621-2"/>
    </source>
</evidence>
<dbReference type="GO" id="GO:0017150">
    <property type="term" value="F:tRNA dihydrouridine synthase activity"/>
    <property type="evidence" value="ECO:0007669"/>
    <property type="project" value="UniProtKB-UniRule"/>
</dbReference>
<dbReference type="GO" id="GO:0010181">
    <property type="term" value="F:FMN binding"/>
    <property type="evidence" value="ECO:0007669"/>
    <property type="project" value="UniProtKB-UniRule"/>
</dbReference>
<keyword evidence="7 12" id="KW-0521">NADP</keyword>
<feature type="binding site" evidence="12 15">
    <location>
        <begin position="224"/>
        <end position="225"/>
    </location>
    <ligand>
        <name>FMN</name>
        <dbReference type="ChEBI" id="CHEBI:58210"/>
    </ligand>
</feature>
<dbReference type="GO" id="GO:0000049">
    <property type="term" value="F:tRNA binding"/>
    <property type="evidence" value="ECO:0007669"/>
    <property type="project" value="UniProtKB-UniRule"/>
</dbReference>
<feature type="binding site" evidence="12 15">
    <location>
        <position position="70"/>
    </location>
    <ligand>
        <name>FMN</name>
        <dbReference type="ChEBI" id="CHEBI:58210"/>
    </ligand>
</feature>
<comment type="function">
    <text evidence="2 12 13">Catalyzes the synthesis of 5,6-dihydrouridine (D), a modified base found in the D-loop of most tRNAs, via the reduction of the C5-C6 double bond in target uridines.</text>
</comment>
<dbReference type="CDD" id="cd02801">
    <property type="entry name" value="DUS_like_FMN"/>
    <property type="match status" value="1"/>
</dbReference>
<dbReference type="InterPro" id="IPR001269">
    <property type="entry name" value="DUS_fam"/>
</dbReference>
<evidence type="ECO:0000256" key="11">
    <source>
        <dbReference type="ARBA" id="ARBA00048802"/>
    </source>
</evidence>
<dbReference type="EC" id="1.3.1.-" evidence="12"/>
<protein>
    <recommendedName>
        <fullName evidence="12">tRNA-dihydrouridine synthase B</fullName>
        <ecNumber evidence="12">1.3.1.-</ecNumber>
    </recommendedName>
</protein>
<dbReference type="InterPro" id="IPR013785">
    <property type="entry name" value="Aldolase_TIM"/>
</dbReference>
<comment type="similarity">
    <text evidence="13">Belongs to the dus family.</text>
</comment>
<keyword evidence="5 12" id="KW-0288">FMN</keyword>
<dbReference type="InterPro" id="IPR032887">
    <property type="entry name" value="DusB"/>
</dbReference>
<comment type="caution">
    <text evidence="17">The sequence shown here is derived from an EMBL/GenBank/DDBJ whole genome shotgun (WGS) entry which is preliminary data.</text>
</comment>
<evidence type="ECO:0000256" key="3">
    <source>
        <dbReference type="ARBA" id="ARBA00022555"/>
    </source>
</evidence>
<dbReference type="EMBL" id="NVWI01000004">
    <property type="protein sequence ID" value="PCJ41847.1"/>
    <property type="molecule type" value="Genomic_DNA"/>
</dbReference>
<dbReference type="SUPFAM" id="SSF51395">
    <property type="entry name" value="FMN-linked oxidoreductases"/>
    <property type="match status" value="1"/>
</dbReference>
<feature type="binding site" evidence="15">
    <location>
        <position position="169"/>
    </location>
    <ligand>
        <name>FMN</name>
        <dbReference type="ChEBI" id="CHEBI:58210"/>
    </ligand>
</feature>
<keyword evidence="6 12" id="KW-0819">tRNA processing</keyword>
<evidence type="ECO:0000256" key="2">
    <source>
        <dbReference type="ARBA" id="ARBA00002790"/>
    </source>
</evidence>
<dbReference type="Gene3D" id="1.10.1200.80">
    <property type="entry name" value="Putative flavin oxidoreducatase, domain 2"/>
    <property type="match status" value="1"/>
</dbReference>
<evidence type="ECO:0000256" key="1">
    <source>
        <dbReference type="ARBA" id="ARBA00001917"/>
    </source>
</evidence>
<comment type="similarity">
    <text evidence="12">Belongs to the Dus family. DusB subfamily.</text>
</comment>
<evidence type="ECO:0000313" key="17">
    <source>
        <dbReference type="EMBL" id="PCJ41847.1"/>
    </source>
</evidence>
<dbReference type="InterPro" id="IPR004652">
    <property type="entry name" value="DusB-like"/>
</dbReference>
<dbReference type="InterPro" id="IPR035587">
    <property type="entry name" value="DUS-like_FMN-bd"/>
</dbReference>
<keyword evidence="9 12" id="KW-0560">Oxidoreductase</keyword>
<evidence type="ECO:0000256" key="4">
    <source>
        <dbReference type="ARBA" id="ARBA00022630"/>
    </source>
</evidence>
<dbReference type="GO" id="GO:0050660">
    <property type="term" value="F:flavin adenine dinucleotide binding"/>
    <property type="evidence" value="ECO:0007669"/>
    <property type="project" value="InterPro"/>
</dbReference>
<keyword evidence="4 12" id="KW-0285">Flavoprotein</keyword>
<comment type="cofactor">
    <cofactor evidence="1 12 13 15">
        <name>FMN</name>
        <dbReference type="ChEBI" id="CHEBI:58210"/>
    </cofactor>
</comment>
<evidence type="ECO:0000256" key="10">
    <source>
        <dbReference type="ARBA" id="ARBA00048205"/>
    </source>
</evidence>
<feature type="binding site" evidence="12 15">
    <location>
        <position position="139"/>
    </location>
    <ligand>
        <name>FMN</name>
        <dbReference type="ChEBI" id="CHEBI:58210"/>
    </ligand>
</feature>
<evidence type="ECO:0000256" key="14">
    <source>
        <dbReference type="PIRSR" id="PIRSR006621-1"/>
    </source>
</evidence>
<feature type="binding site" evidence="12 15">
    <location>
        <begin position="16"/>
        <end position="18"/>
    </location>
    <ligand>
        <name>FMN</name>
        <dbReference type="ChEBI" id="CHEBI:58210"/>
    </ligand>
</feature>
<evidence type="ECO:0000256" key="9">
    <source>
        <dbReference type="ARBA" id="ARBA00023002"/>
    </source>
</evidence>
<dbReference type="InterPro" id="IPR018517">
    <property type="entry name" value="tRNA_hU_synthase_CS"/>
</dbReference>
<dbReference type="Gene3D" id="3.20.20.70">
    <property type="entry name" value="Aldolase class I"/>
    <property type="match status" value="1"/>
</dbReference>
<dbReference type="HAMAP" id="MF_02042">
    <property type="entry name" value="DusB_subfam"/>
    <property type="match status" value="1"/>
</dbReference>
<comment type="catalytic activity">
    <reaction evidence="10 12">
        <text>a 5,6-dihydrouridine in tRNA + NADP(+) = a uridine in tRNA + NADPH + H(+)</text>
        <dbReference type="Rhea" id="RHEA:23624"/>
        <dbReference type="Rhea" id="RHEA-COMP:13339"/>
        <dbReference type="Rhea" id="RHEA-COMP:13887"/>
        <dbReference type="ChEBI" id="CHEBI:15378"/>
        <dbReference type="ChEBI" id="CHEBI:57783"/>
        <dbReference type="ChEBI" id="CHEBI:58349"/>
        <dbReference type="ChEBI" id="CHEBI:65315"/>
        <dbReference type="ChEBI" id="CHEBI:74443"/>
    </reaction>
</comment>
<evidence type="ECO:0000256" key="6">
    <source>
        <dbReference type="ARBA" id="ARBA00022694"/>
    </source>
</evidence>